<feature type="non-terminal residue" evidence="15">
    <location>
        <position position="1"/>
    </location>
</feature>
<dbReference type="GO" id="GO:0042276">
    <property type="term" value="P:error-prone translesion synthesis"/>
    <property type="evidence" value="ECO:0007669"/>
    <property type="project" value="TreeGrafter"/>
</dbReference>
<dbReference type="InterPro" id="IPR001126">
    <property type="entry name" value="UmuC"/>
</dbReference>
<dbReference type="PANTHER" id="PTHR11076">
    <property type="entry name" value="DNA REPAIR POLYMERASE UMUC / TRANSFERASE FAMILY MEMBER"/>
    <property type="match status" value="1"/>
</dbReference>
<evidence type="ECO:0000256" key="9">
    <source>
        <dbReference type="ARBA" id="ARBA00022842"/>
    </source>
</evidence>
<dbReference type="GO" id="GO:0003684">
    <property type="term" value="F:damaged DNA binding"/>
    <property type="evidence" value="ECO:0007669"/>
    <property type="project" value="InterPro"/>
</dbReference>
<dbReference type="OrthoDB" id="1747274at2759"/>
<dbReference type="GO" id="GO:0005634">
    <property type="term" value="C:nucleus"/>
    <property type="evidence" value="ECO:0007669"/>
    <property type="project" value="TreeGrafter"/>
</dbReference>
<keyword evidence="7" id="KW-0479">Metal-binding</keyword>
<keyword evidence="8" id="KW-0227">DNA damage</keyword>
<dbReference type="EC" id="2.7.7.7" evidence="2"/>
<dbReference type="InterPro" id="IPR024728">
    <property type="entry name" value="PolY_HhH_motif"/>
</dbReference>
<feature type="domain" description="UmuC" evidence="14">
    <location>
        <begin position="1"/>
        <end position="136"/>
    </location>
</feature>
<gene>
    <name evidence="15" type="ORF">RFI_11856</name>
</gene>
<dbReference type="Pfam" id="PF11798">
    <property type="entry name" value="IMS_HHH"/>
    <property type="match status" value="1"/>
</dbReference>
<keyword evidence="10" id="KW-0239">DNA-directed DNA polymerase</keyword>
<evidence type="ECO:0000256" key="8">
    <source>
        <dbReference type="ARBA" id="ARBA00022763"/>
    </source>
</evidence>
<dbReference type="PROSITE" id="PS50173">
    <property type="entry name" value="UMUC"/>
    <property type="match status" value="1"/>
</dbReference>
<feature type="region of interest" description="Disordered" evidence="13">
    <location>
        <begin position="504"/>
        <end position="524"/>
    </location>
</feature>
<reference evidence="15 16" key="1">
    <citation type="journal article" date="2013" name="Curr. Biol.">
        <title>The Genome of the Foraminiferan Reticulomyxa filosa.</title>
        <authorList>
            <person name="Glockner G."/>
            <person name="Hulsmann N."/>
            <person name="Schleicher M."/>
            <person name="Noegel A.A."/>
            <person name="Eichinger L."/>
            <person name="Gallinger C."/>
            <person name="Pawlowski J."/>
            <person name="Sierra R."/>
            <person name="Euteneuer U."/>
            <person name="Pillet L."/>
            <person name="Moustafa A."/>
            <person name="Platzer M."/>
            <person name="Groth M."/>
            <person name="Szafranski K."/>
            <person name="Schliwa M."/>
        </authorList>
    </citation>
    <scope>NUCLEOTIDE SEQUENCE [LARGE SCALE GENOMIC DNA]</scope>
</reference>
<evidence type="ECO:0000256" key="11">
    <source>
        <dbReference type="ARBA" id="ARBA00023204"/>
    </source>
</evidence>
<evidence type="ECO:0000313" key="15">
    <source>
        <dbReference type="EMBL" id="ETO25273.1"/>
    </source>
</evidence>
<dbReference type="SUPFAM" id="SSF56672">
    <property type="entry name" value="DNA/RNA polymerases"/>
    <property type="match status" value="1"/>
</dbReference>
<keyword evidence="5" id="KW-0548">Nucleotidyltransferase</keyword>
<keyword evidence="11" id="KW-0234">DNA repair</keyword>
<dbReference type="GO" id="GO:0006281">
    <property type="term" value="P:DNA repair"/>
    <property type="evidence" value="ECO:0007669"/>
    <property type="project" value="UniProtKB-KW"/>
</dbReference>
<sequence length="524" mass="60380">GFIGKKLCPDLVFVKHNWMAYKEASNKVRAIVGEYDPNYTTMSLDEVYLDITLYLQQVWKLQNMDKSGSTVAEEIRRRVFESTQLTASAGIACNRMLAKICSDKNKPNGQYQLAADARSIKEFMETLPVRKIPGIGKVTERILKEIGCEYCGDVTDTSRPMCAYIPMFFKSTTAHWLFRACFGIGTTERDLDHVRVQKSISNERTFRSTNDVKWLEDKCTHIARQLTQVWLFVLSNKKKVQVSHWLSSFFFWFQECQAKNIRGKTITVKIKTNDFDVRTRAHSMEKYTNDTDTIVQVALEVMRKEYPFTARLLGVRLSHLEVTEPERKSQRQLADFFKVEEAKHGPCRHALHSDVDVQAQRKNIEPQSDLNSRQKPEFISEPVPKTEPGLIPKLGPNKPKSRPKTKENNILFFLKKTNEFNASTKHKRTLEESNNETQTREGVVPQTDVHFITANKKSKSFHATQAKEVFMYTCPVCNTFQSRCNLQLNMHLNTCLAEVGRLHKNTSQPKNNNSLKMFATEKRS</sequence>
<comment type="similarity">
    <text evidence="1">Belongs to the DNA polymerase type-Y family.</text>
</comment>
<evidence type="ECO:0000313" key="16">
    <source>
        <dbReference type="Proteomes" id="UP000023152"/>
    </source>
</evidence>
<evidence type="ECO:0000256" key="12">
    <source>
        <dbReference type="ARBA" id="ARBA00049244"/>
    </source>
</evidence>
<protein>
    <recommendedName>
        <fullName evidence="3">DNA polymerase kappa</fullName>
        <ecNumber evidence="2">2.7.7.7</ecNumber>
    </recommendedName>
</protein>
<dbReference type="OMA" id="CTHIARQ"/>
<evidence type="ECO:0000256" key="13">
    <source>
        <dbReference type="SAM" id="MobiDB-lite"/>
    </source>
</evidence>
<evidence type="ECO:0000256" key="10">
    <source>
        <dbReference type="ARBA" id="ARBA00022932"/>
    </source>
</evidence>
<evidence type="ECO:0000259" key="14">
    <source>
        <dbReference type="PROSITE" id="PS50173"/>
    </source>
</evidence>
<dbReference type="InterPro" id="IPR043502">
    <property type="entry name" value="DNA/RNA_pol_sf"/>
</dbReference>
<evidence type="ECO:0000256" key="1">
    <source>
        <dbReference type="ARBA" id="ARBA00010945"/>
    </source>
</evidence>
<accession>X6NHA1</accession>
<dbReference type="GO" id="GO:0003887">
    <property type="term" value="F:DNA-directed DNA polymerase activity"/>
    <property type="evidence" value="ECO:0007669"/>
    <property type="project" value="UniProtKB-KW"/>
</dbReference>
<dbReference type="FunFam" id="3.30.1490.100:FF:000004">
    <property type="entry name" value="DNA polymerase IV"/>
    <property type="match status" value="1"/>
</dbReference>
<name>X6NHA1_RETFI</name>
<dbReference type="GO" id="GO:0046872">
    <property type="term" value="F:metal ion binding"/>
    <property type="evidence" value="ECO:0007669"/>
    <property type="project" value="UniProtKB-KW"/>
</dbReference>
<proteinExistence type="inferred from homology"/>
<evidence type="ECO:0000256" key="6">
    <source>
        <dbReference type="ARBA" id="ARBA00022705"/>
    </source>
</evidence>
<dbReference type="PANTHER" id="PTHR11076:SF33">
    <property type="entry name" value="DNA POLYMERASE KAPPA"/>
    <property type="match status" value="1"/>
</dbReference>
<evidence type="ECO:0000256" key="3">
    <source>
        <dbReference type="ARBA" id="ARBA00016178"/>
    </source>
</evidence>
<dbReference type="Gene3D" id="1.10.150.810">
    <property type="match status" value="1"/>
</dbReference>
<dbReference type="InterPro" id="IPR036775">
    <property type="entry name" value="DNA_pol_Y-fam_lit_finger_sf"/>
</dbReference>
<dbReference type="Proteomes" id="UP000023152">
    <property type="component" value="Unassembled WGS sequence"/>
</dbReference>
<dbReference type="EMBL" id="ASPP01008657">
    <property type="protein sequence ID" value="ETO25273.1"/>
    <property type="molecule type" value="Genomic_DNA"/>
</dbReference>
<keyword evidence="6" id="KW-0235">DNA replication</keyword>
<organism evidence="15 16">
    <name type="scientific">Reticulomyxa filosa</name>
    <dbReference type="NCBI Taxonomy" id="46433"/>
    <lineage>
        <taxon>Eukaryota</taxon>
        <taxon>Sar</taxon>
        <taxon>Rhizaria</taxon>
        <taxon>Retaria</taxon>
        <taxon>Foraminifera</taxon>
        <taxon>Monothalamids</taxon>
        <taxon>Reticulomyxidae</taxon>
        <taxon>Reticulomyxa</taxon>
    </lineage>
</organism>
<keyword evidence="4" id="KW-0808">Transferase</keyword>
<dbReference type="InterPro" id="IPR050116">
    <property type="entry name" value="DNA_polymerase-Y"/>
</dbReference>
<dbReference type="GO" id="GO:0006260">
    <property type="term" value="P:DNA replication"/>
    <property type="evidence" value="ECO:0007669"/>
    <property type="project" value="UniProtKB-KW"/>
</dbReference>
<dbReference type="AlphaFoldDB" id="X6NHA1"/>
<feature type="compositionally biased region" description="Polar residues" evidence="13">
    <location>
        <begin position="505"/>
        <end position="515"/>
    </location>
</feature>
<comment type="catalytic activity">
    <reaction evidence="12">
        <text>DNA(n) + a 2'-deoxyribonucleoside 5'-triphosphate = DNA(n+1) + diphosphate</text>
        <dbReference type="Rhea" id="RHEA:22508"/>
        <dbReference type="Rhea" id="RHEA-COMP:17339"/>
        <dbReference type="Rhea" id="RHEA-COMP:17340"/>
        <dbReference type="ChEBI" id="CHEBI:33019"/>
        <dbReference type="ChEBI" id="CHEBI:61560"/>
        <dbReference type="ChEBI" id="CHEBI:173112"/>
        <dbReference type="EC" id="2.7.7.7"/>
    </reaction>
</comment>
<dbReference type="Pfam" id="PF00817">
    <property type="entry name" value="IMS"/>
    <property type="match status" value="1"/>
</dbReference>
<evidence type="ECO:0000256" key="7">
    <source>
        <dbReference type="ARBA" id="ARBA00022723"/>
    </source>
</evidence>
<feature type="region of interest" description="Disordered" evidence="13">
    <location>
        <begin position="365"/>
        <end position="405"/>
    </location>
</feature>
<dbReference type="InterPro" id="IPR022880">
    <property type="entry name" value="DNApol_IV"/>
</dbReference>
<dbReference type="Pfam" id="PF11799">
    <property type="entry name" value="IMS_C"/>
    <property type="match status" value="1"/>
</dbReference>
<dbReference type="CDD" id="cd03586">
    <property type="entry name" value="PolY_Pol_IV_kappa"/>
    <property type="match status" value="1"/>
</dbReference>
<evidence type="ECO:0000256" key="2">
    <source>
        <dbReference type="ARBA" id="ARBA00012417"/>
    </source>
</evidence>
<dbReference type="Gene3D" id="3.30.1490.100">
    <property type="entry name" value="DNA polymerase, Y-family, little finger domain"/>
    <property type="match status" value="1"/>
</dbReference>
<keyword evidence="16" id="KW-1185">Reference proteome</keyword>
<keyword evidence="9" id="KW-0460">Magnesium</keyword>
<dbReference type="SUPFAM" id="SSF100879">
    <property type="entry name" value="Lesion bypass DNA polymerase (Y-family), little finger domain"/>
    <property type="match status" value="1"/>
</dbReference>
<dbReference type="InterPro" id="IPR017961">
    <property type="entry name" value="DNA_pol_Y-fam_little_finger"/>
</dbReference>
<comment type="caution">
    <text evidence="15">The sequence shown here is derived from an EMBL/GenBank/DDBJ whole genome shotgun (WGS) entry which is preliminary data.</text>
</comment>
<evidence type="ECO:0000256" key="4">
    <source>
        <dbReference type="ARBA" id="ARBA00022679"/>
    </source>
</evidence>
<dbReference type="InterPro" id="IPR043128">
    <property type="entry name" value="Rev_trsase/Diguanyl_cyclase"/>
</dbReference>
<dbReference type="Gene3D" id="3.30.70.270">
    <property type="match status" value="1"/>
</dbReference>
<evidence type="ECO:0000256" key="5">
    <source>
        <dbReference type="ARBA" id="ARBA00022695"/>
    </source>
</evidence>